<dbReference type="OrthoDB" id="76445at2759"/>
<proteinExistence type="predicted"/>
<evidence type="ECO:0000256" key="8">
    <source>
        <dbReference type="SAM" id="MobiDB-lite"/>
    </source>
</evidence>
<keyword evidence="2" id="KW-0479">Metal-binding</keyword>
<feature type="domain" description="RanBP2-type" evidence="9">
    <location>
        <begin position="111"/>
        <end position="142"/>
    </location>
</feature>
<evidence type="ECO:0000313" key="11">
    <source>
        <dbReference type="Proteomes" id="UP000007798"/>
    </source>
</evidence>
<keyword evidence="5" id="KW-0694">RNA-binding</keyword>
<dbReference type="InterPro" id="IPR034870">
    <property type="entry name" value="TET_fam"/>
</dbReference>
<dbReference type="InterPro" id="IPR001876">
    <property type="entry name" value="Znf_RanBP2"/>
</dbReference>
<feature type="region of interest" description="Disordered" evidence="8">
    <location>
        <begin position="83"/>
        <end position="109"/>
    </location>
</feature>
<dbReference type="SUPFAM" id="SSF90209">
    <property type="entry name" value="Ran binding protein zinc finger-like"/>
    <property type="match status" value="1"/>
</dbReference>
<dbReference type="Proteomes" id="UP000007798">
    <property type="component" value="Unassembled WGS sequence"/>
</dbReference>
<dbReference type="InParanoid" id="A0A0Q9X6K3"/>
<evidence type="ECO:0000313" key="10">
    <source>
        <dbReference type="EMBL" id="KRG00430.1"/>
    </source>
</evidence>
<comment type="subcellular location">
    <subcellularLocation>
        <location evidence="1">Nucleus</location>
    </subcellularLocation>
</comment>
<dbReference type="GO" id="GO:0006355">
    <property type="term" value="P:regulation of DNA-templated transcription"/>
    <property type="evidence" value="ECO:0007669"/>
    <property type="project" value="InterPro"/>
</dbReference>
<dbReference type="GO" id="GO:0008270">
    <property type="term" value="F:zinc ion binding"/>
    <property type="evidence" value="ECO:0007669"/>
    <property type="project" value="UniProtKB-KW"/>
</dbReference>
<dbReference type="EMBL" id="CH966560">
    <property type="protein sequence ID" value="KRG00430.1"/>
    <property type="molecule type" value="Genomic_DNA"/>
</dbReference>
<dbReference type="GO" id="GO:0003723">
    <property type="term" value="F:RNA binding"/>
    <property type="evidence" value="ECO:0007669"/>
    <property type="project" value="UniProtKB-KW"/>
</dbReference>
<dbReference type="AlphaFoldDB" id="A0A0Q9X6K3"/>
<dbReference type="InterPro" id="IPR036443">
    <property type="entry name" value="Znf_RanBP2_sf"/>
</dbReference>
<protein>
    <recommendedName>
        <fullName evidence="9">RanBP2-type domain-containing protein</fullName>
    </recommendedName>
</protein>
<evidence type="ECO:0000256" key="5">
    <source>
        <dbReference type="ARBA" id="ARBA00022884"/>
    </source>
</evidence>
<gene>
    <name evidence="10" type="primary">Dwil\GK28328</name>
    <name evidence="10" type="ORF">Dwil_GK28328</name>
</gene>
<keyword evidence="4" id="KW-0862">Zinc</keyword>
<evidence type="ECO:0000259" key="9">
    <source>
        <dbReference type="PROSITE" id="PS50199"/>
    </source>
</evidence>
<dbReference type="PROSITE" id="PS50199">
    <property type="entry name" value="ZF_RANBP2_2"/>
    <property type="match status" value="1"/>
</dbReference>
<dbReference type="Gene3D" id="4.10.1060.10">
    <property type="entry name" value="Zinc finger, RanBP2-type"/>
    <property type="match status" value="1"/>
</dbReference>
<evidence type="ECO:0000256" key="4">
    <source>
        <dbReference type="ARBA" id="ARBA00022833"/>
    </source>
</evidence>
<evidence type="ECO:0000256" key="2">
    <source>
        <dbReference type="ARBA" id="ARBA00022723"/>
    </source>
</evidence>
<keyword evidence="11" id="KW-1185">Reference proteome</keyword>
<evidence type="ECO:0000256" key="1">
    <source>
        <dbReference type="ARBA" id="ARBA00004123"/>
    </source>
</evidence>
<evidence type="ECO:0000256" key="7">
    <source>
        <dbReference type="PROSITE-ProRule" id="PRU00322"/>
    </source>
</evidence>
<dbReference type="PROSITE" id="PS01358">
    <property type="entry name" value="ZF_RANBP2_1"/>
    <property type="match status" value="1"/>
</dbReference>
<dbReference type="eggNOG" id="KOG1995">
    <property type="taxonomic scope" value="Eukaryota"/>
</dbReference>
<dbReference type="GO" id="GO:0005634">
    <property type="term" value="C:nucleus"/>
    <property type="evidence" value="ECO:0007669"/>
    <property type="project" value="UniProtKB-SubCell"/>
</dbReference>
<feature type="region of interest" description="Disordered" evidence="8">
    <location>
        <begin position="164"/>
        <end position="189"/>
    </location>
</feature>
<name>A0A0Q9X6K3_DROWI</name>
<evidence type="ECO:0000256" key="3">
    <source>
        <dbReference type="ARBA" id="ARBA00022771"/>
    </source>
</evidence>
<dbReference type="FunCoup" id="A0A0Q9X6K3">
    <property type="interactions" value="66"/>
</dbReference>
<dbReference type="PANTHER" id="PTHR23238">
    <property type="entry name" value="RNA BINDING PROTEIN"/>
    <property type="match status" value="1"/>
</dbReference>
<evidence type="ECO:0000256" key="6">
    <source>
        <dbReference type="ARBA" id="ARBA00023242"/>
    </source>
</evidence>
<accession>A0A0Q9X6K3</accession>
<feature type="compositionally biased region" description="Basic and acidic residues" evidence="8">
    <location>
        <begin position="178"/>
        <end position="189"/>
    </location>
</feature>
<reference evidence="10 11" key="1">
    <citation type="journal article" date="2007" name="Nature">
        <title>Evolution of genes and genomes on the Drosophila phylogeny.</title>
        <authorList>
            <consortium name="Drosophila 12 Genomes Consortium"/>
            <person name="Clark A.G."/>
            <person name="Eisen M.B."/>
            <person name="Smith D.R."/>
            <person name="Bergman C.M."/>
            <person name="Oliver B."/>
            <person name="Markow T.A."/>
            <person name="Kaufman T.C."/>
            <person name="Kellis M."/>
            <person name="Gelbart W."/>
            <person name="Iyer V.N."/>
            <person name="Pollard D.A."/>
            <person name="Sackton T.B."/>
            <person name="Larracuente A.M."/>
            <person name="Singh N.D."/>
            <person name="Abad J.P."/>
            <person name="Abt D.N."/>
            <person name="Adryan B."/>
            <person name="Aguade M."/>
            <person name="Akashi H."/>
            <person name="Anderson W.W."/>
            <person name="Aquadro C.F."/>
            <person name="Ardell D.H."/>
            <person name="Arguello R."/>
            <person name="Artieri C.G."/>
            <person name="Barbash D.A."/>
            <person name="Barker D."/>
            <person name="Barsanti P."/>
            <person name="Batterham P."/>
            <person name="Batzoglou S."/>
            <person name="Begun D."/>
            <person name="Bhutkar A."/>
            <person name="Blanco E."/>
            <person name="Bosak S.A."/>
            <person name="Bradley R.K."/>
            <person name="Brand A.D."/>
            <person name="Brent M.R."/>
            <person name="Brooks A.N."/>
            <person name="Brown R.H."/>
            <person name="Butlin R.K."/>
            <person name="Caggese C."/>
            <person name="Calvi B.R."/>
            <person name="Bernardo de Carvalho A."/>
            <person name="Caspi A."/>
            <person name="Castrezana S."/>
            <person name="Celniker S.E."/>
            <person name="Chang J.L."/>
            <person name="Chapple C."/>
            <person name="Chatterji S."/>
            <person name="Chinwalla A."/>
            <person name="Civetta A."/>
            <person name="Clifton S.W."/>
            <person name="Comeron J.M."/>
            <person name="Costello J.C."/>
            <person name="Coyne J.A."/>
            <person name="Daub J."/>
            <person name="David R.G."/>
            <person name="Delcher A.L."/>
            <person name="Delehaunty K."/>
            <person name="Do C.B."/>
            <person name="Ebling H."/>
            <person name="Edwards K."/>
            <person name="Eickbush T."/>
            <person name="Evans J.D."/>
            <person name="Filipski A."/>
            <person name="Findeiss S."/>
            <person name="Freyhult E."/>
            <person name="Fulton L."/>
            <person name="Fulton R."/>
            <person name="Garcia A.C."/>
            <person name="Gardiner A."/>
            <person name="Garfield D.A."/>
            <person name="Garvin B.E."/>
            <person name="Gibson G."/>
            <person name="Gilbert D."/>
            <person name="Gnerre S."/>
            <person name="Godfrey J."/>
            <person name="Good R."/>
            <person name="Gotea V."/>
            <person name="Gravely B."/>
            <person name="Greenberg A.J."/>
            <person name="Griffiths-Jones S."/>
            <person name="Gross S."/>
            <person name="Guigo R."/>
            <person name="Gustafson E.A."/>
            <person name="Haerty W."/>
            <person name="Hahn M.W."/>
            <person name="Halligan D.L."/>
            <person name="Halpern A.L."/>
            <person name="Halter G.M."/>
            <person name="Han M.V."/>
            <person name="Heger A."/>
            <person name="Hillier L."/>
            <person name="Hinrichs A.S."/>
            <person name="Holmes I."/>
            <person name="Hoskins R.A."/>
            <person name="Hubisz M.J."/>
            <person name="Hultmark D."/>
            <person name="Huntley M.A."/>
            <person name="Jaffe D.B."/>
            <person name="Jagadeeshan S."/>
            <person name="Jeck W.R."/>
            <person name="Johnson J."/>
            <person name="Jones C.D."/>
            <person name="Jordan W.C."/>
            <person name="Karpen G.H."/>
            <person name="Kataoka E."/>
            <person name="Keightley P.D."/>
            <person name="Kheradpour P."/>
            <person name="Kirkness E.F."/>
            <person name="Koerich L.B."/>
            <person name="Kristiansen K."/>
            <person name="Kudrna D."/>
            <person name="Kulathinal R.J."/>
            <person name="Kumar S."/>
            <person name="Kwok R."/>
            <person name="Lander E."/>
            <person name="Langley C.H."/>
            <person name="Lapoint R."/>
            <person name="Lazzaro B.P."/>
            <person name="Lee S.J."/>
            <person name="Levesque L."/>
            <person name="Li R."/>
            <person name="Lin C.F."/>
            <person name="Lin M.F."/>
            <person name="Lindblad-Toh K."/>
            <person name="Llopart A."/>
            <person name="Long M."/>
            <person name="Low L."/>
            <person name="Lozovsky E."/>
            <person name="Lu J."/>
            <person name="Luo M."/>
            <person name="Machado C.A."/>
            <person name="Makalowski W."/>
            <person name="Marzo M."/>
            <person name="Matsuda M."/>
            <person name="Matzkin L."/>
            <person name="McAllister B."/>
            <person name="McBride C.S."/>
            <person name="McKernan B."/>
            <person name="McKernan K."/>
            <person name="Mendez-Lago M."/>
            <person name="Minx P."/>
            <person name="Mollenhauer M.U."/>
            <person name="Montooth K."/>
            <person name="Mount S.M."/>
            <person name="Mu X."/>
            <person name="Myers E."/>
            <person name="Negre B."/>
            <person name="Newfeld S."/>
            <person name="Nielsen R."/>
            <person name="Noor M.A."/>
            <person name="O'Grady P."/>
            <person name="Pachter L."/>
            <person name="Papaceit M."/>
            <person name="Parisi M.J."/>
            <person name="Parisi M."/>
            <person name="Parts L."/>
            <person name="Pedersen J.S."/>
            <person name="Pesole G."/>
            <person name="Phillippy A.M."/>
            <person name="Ponting C.P."/>
            <person name="Pop M."/>
            <person name="Porcelli D."/>
            <person name="Powell J.R."/>
            <person name="Prohaska S."/>
            <person name="Pruitt K."/>
            <person name="Puig M."/>
            <person name="Quesneville H."/>
            <person name="Ram K.R."/>
            <person name="Rand D."/>
            <person name="Rasmussen M.D."/>
            <person name="Reed L.K."/>
            <person name="Reenan R."/>
            <person name="Reily A."/>
            <person name="Remington K.A."/>
            <person name="Rieger T.T."/>
            <person name="Ritchie M.G."/>
            <person name="Robin C."/>
            <person name="Rogers Y.H."/>
            <person name="Rohde C."/>
            <person name="Rozas J."/>
            <person name="Rubenfield M.J."/>
            <person name="Ruiz A."/>
            <person name="Russo S."/>
            <person name="Salzberg S.L."/>
            <person name="Sanchez-Gracia A."/>
            <person name="Saranga D.J."/>
            <person name="Sato H."/>
            <person name="Schaeffer S.W."/>
            <person name="Schatz M.C."/>
            <person name="Schlenke T."/>
            <person name="Schwartz R."/>
            <person name="Segarra C."/>
            <person name="Singh R.S."/>
            <person name="Sirot L."/>
            <person name="Sirota M."/>
            <person name="Sisneros N.B."/>
            <person name="Smith C.D."/>
            <person name="Smith T.F."/>
            <person name="Spieth J."/>
            <person name="Stage D.E."/>
            <person name="Stark A."/>
            <person name="Stephan W."/>
            <person name="Strausberg R.L."/>
            <person name="Strempel S."/>
            <person name="Sturgill D."/>
            <person name="Sutton G."/>
            <person name="Sutton G.G."/>
            <person name="Tao W."/>
            <person name="Teichmann S."/>
            <person name="Tobari Y.N."/>
            <person name="Tomimura Y."/>
            <person name="Tsolas J.M."/>
            <person name="Valente V.L."/>
            <person name="Venter E."/>
            <person name="Venter J.C."/>
            <person name="Vicario S."/>
            <person name="Vieira F.G."/>
            <person name="Vilella A.J."/>
            <person name="Villasante A."/>
            <person name="Walenz B."/>
            <person name="Wang J."/>
            <person name="Wasserman M."/>
            <person name="Watts T."/>
            <person name="Wilson D."/>
            <person name="Wilson R.K."/>
            <person name="Wing R.A."/>
            <person name="Wolfner M.F."/>
            <person name="Wong A."/>
            <person name="Wong G.K."/>
            <person name="Wu C.I."/>
            <person name="Wu G."/>
            <person name="Yamamoto D."/>
            <person name="Yang H.P."/>
            <person name="Yang S.P."/>
            <person name="Yorke J.A."/>
            <person name="Yoshida K."/>
            <person name="Zdobnov E."/>
            <person name="Zhang P."/>
            <person name="Zhang Y."/>
            <person name="Zimin A.V."/>
            <person name="Baldwin J."/>
            <person name="Abdouelleil A."/>
            <person name="Abdulkadir J."/>
            <person name="Abebe A."/>
            <person name="Abera B."/>
            <person name="Abreu J."/>
            <person name="Acer S.C."/>
            <person name="Aftuck L."/>
            <person name="Alexander A."/>
            <person name="An P."/>
            <person name="Anderson E."/>
            <person name="Anderson S."/>
            <person name="Arachi H."/>
            <person name="Azer M."/>
            <person name="Bachantsang P."/>
            <person name="Barry A."/>
            <person name="Bayul T."/>
            <person name="Berlin A."/>
            <person name="Bessette D."/>
            <person name="Bloom T."/>
            <person name="Blye J."/>
            <person name="Boguslavskiy L."/>
            <person name="Bonnet C."/>
            <person name="Boukhgalter B."/>
            <person name="Bourzgui I."/>
            <person name="Brown A."/>
            <person name="Cahill P."/>
            <person name="Channer S."/>
            <person name="Cheshatsang Y."/>
            <person name="Chuda L."/>
            <person name="Citroen M."/>
            <person name="Collymore A."/>
            <person name="Cooke P."/>
            <person name="Costello M."/>
            <person name="D'Aco K."/>
            <person name="Daza R."/>
            <person name="De Haan G."/>
            <person name="DeGray S."/>
            <person name="DeMaso C."/>
            <person name="Dhargay N."/>
            <person name="Dooley K."/>
            <person name="Dooley E."/>
            <person name="Doricent M."/>
            <person name="Dorje P."/>
            <person name="Dorjee K."/>
            <person name="Dupes A."/>
            <person name="Elong R."/>
            <person name="Falk J."/>
            <person name="Farina A."/>
            <person name="Faro S."/>
            <person name="Ferguson D."/>
            <person name="Fisher S."/>
            <person name="Foley C.D."/>
            <person name="Franke A."/>
            <person name="Friedrich D."/>
            <person name="Gadbois L."/>
            <person name="Gearin G."/>
            <person name="Gearin C.R."/>
            <person name="Giannoukos G."/>
            <person name="Goode T."/>
            <person name="Graham J."/>
            <person name="Grandbois E."/>
            <person name="Grewal S."/>
            <person name="Gyaltsen K."/>
            <person name="Hafez N."/>
            <person name="Hagos B."/>
            <person name="Hall J."/>
            <person name="Henson C."/>
            <person name="Hollinger A."/>
            <person name="Honan T."/>
            <person name="Huard M.D."/>
            <person name="Hughes L."/>
            <person name="Hurhula B."/>
            <person name="Husby M.E."/>
            <person name="Kamat A."/>
            <person name="Kanga B."/>
            <person name="Kashin S."/>
            <person name="Khazanovich D."/>
            <person name="Kisner P."/>
            <person name="Lance K."/>
            <person name="Lara M."/>
            <person name="Lee W."/>
            <person name="Lennon N."/>
            <person name="Letendre F."/>
            <person name="LeVine R."/>
            <person name="Lipovsky A."/>
            <person name="Liu X."/>
            <person name="Liu J."/>
            <person name="Liu S."/>
            <person name="Lokyitsang T."/>
            <person name="Lokyitsang Y."/>
            <person name="Lubonja R."/>
            <person name="Lui A."/>
            <person name="MacDonald P."/>
            <person name="Magnisalis V."/>
            <person name="Maru K."/>
            <person name="Matthews C."/>
            <person name="McCusker W."/>
            <person name="McDonough S."/>
            <person name="Mehta T."/>
            <person name="Meldrim J."/>
            <person name="Meneus L."/>
            <person name="Mihai O."/>
            <person name="Mihalev A."/>
            <person name="Mihova T."/>
            <person name="Mittelman R."/>
            <person name="Mlenga V."/>
            <person name="Montmayeur A."/>
            <person name="Mulrain L."/>
            <person name="Navidi A."/>
            <person name="Naylor J."/>
            <person name="Negash T."/>
            <person name="Nguyen T."/>
            <person name="Nguyen N."/>
            <person name="Nicol R."/>
            <person name="Norbu C."/>
            <person name="Norbu N."/>
            <person name="Novod N."/>
            <person name="O'Neill B."/>
            <person name="Osman S."/>
            <person name="Markiewicz E."/>
            <person name="Oyono O.L."/>
            <person name="Patti C."/>
            <person name="Phunkhang P."/>
            <person name="Pierre F."/>
            <person name="Priest M."/>
            <person name="Raghuraman S."/>
            <person name="Rege F."/>
            <person name="Reyes R."/>
            <person name="Rise C."/>
            <person name="Rogov P."/>
            <person name="Ross K."/>
            <person name="Ryan E."/>
            <person name="Settipalli S."/>
            <person name="Shea T."/>
            <person name="Sherpa N."/>
            <person name="Shi L."/>
            <person name="Shih D."/>
            <person name="Sparrow T."/>
            <person name="Spaulding J."/>
            <person name="Stalker J."/>
            <person name="Stange-Thomann N."/>
            <person name="Stavropoulos S."/>
            <person name="Stone C."/>
            <person name="Strader C."/>
            <person name="Tesfaye S."/>
            <person name="Thomson T."/>
            <person name="Thoulutsang Y."/>
            <person name="Thoulutsang D."/>
            <person name="Topham K."/>
            <person name="Topping I."/>
            <person name="Tsamla T."/>
            <person name="Vassiliev H."/>
            <person name="Vo A."/>
            <person name="Wangchuk T."/>
            <person name="Wangdi T."/>
            <person name="Weiand M."/>
            <person name="Wilkinson J."/>
            <person name="Wilson A."/>
            <person name="Yadav S."/>
            <person name="Young G."/>
            <person name="Yu Q."/>
            <person name="Zembek L."/>
            <person name="Zhong D."/>
            <person name="Zimmer A."/>
            <person name="Zwirko Z."/>
            <person name="Jaffe D.B."/>
            <person name="Alvarez P."/>
            <person name="Brockman W."/>
            <person name="Butler J."/>
            <person name="Chin C."/>
            <person name="Gnerre S."/>
            <person name="Grabherr M."/>
            <person name="Kleber M."/>
            <person name="Mauceli E."/>
            <person name="MacCallum I."/>
        </authorList>
    </citation>
    <scope>NUCLEOTIDE SEQUENCE [LARGE SCALE GENOMIC DNA]</scope>
    <source>
        <strain evidence="11">Tucson 14030-0811.24</strain>
    </source>
</reference>
<sequence length="189" mass="22092">MLGQERFELEPEVIFVLGMRLSVTKNDILMFFSSVGMIAVDHASKPRTIKGCLNGSKFMGETITVLPAYLSTRKGRGIRYRYPREFAPSNNREHQQDRQQQNRQRRPRKWRPARDNWYCMSCRNSNFVWRSNCNRCKASKSEYAAEPLFSGSPSFMRRWNRCHAPKTVDTPKPVTPPRSDKWELKLGSD</sequence>
<organism evidence="10 11">
    <name type="scientific">Drosophila willistoni</name>
    <name type="common">Fruit fly</name>
    <dbReference type="NCBI Taxonomy" id="7260"/>
    <lineage>
        <taxon>Eukaryota</taxon>
        <taxon>Metazoa</taxon>
        <taxon>Ecdysozoa</taxon>
        <taxon>Arthropoda</taxon>
        <taxon>Hexapoda</taxon>
        <taxon>Insecta</taxon>
        <taxon>Pterygota</taxon>
        <taxon>Neoptera</taxon>
        <taxon>Endopterygota</taxon>
        <taxon>Diptera</taxon>
        <taxon>Brachycera</taxon>
        <taxon>Muscomorpha</taxon>
        <taxon>Ephydroidea</taxon>
        <taxon>Drosophilidae</taxon>
        <taxon>Drosophila</taxon>
        <taxon>Sophophora</taxon>
    </lineage>
</organism>
<keyword evidence="3 7" id="KW-0863">Zinc-finger</keyword>
<keyword evidence="6" id="KW-0539">Nucleus</keyword>
<dbReference type="STRING" id="7260.A0A0Q9X6K3"/>